<protein>
    <submittedName>
        <fullName evidence="1">(northern house mosquito) hypothetical protein</fullName>
    </submittedName>
</protein>
<accession>A0A8D8G117</accession>
<reference evidence="1" key="1">
    <citation type="submission" date="2021-05" db="EMBL/GenBank/DDBJ databases">
        <authorList>
            <person name="Alioto T."/>
            <person name="Alioto T."/>
            <person name="Gomez Garrido J."/>
        </authorList>
    </citation>
    <scope>NUCLEOTIDE SEQUENCE</scope>
</reference>
<name>A0A8D8G117_CULPI</name>
<proteinExistence type="predicted"/>
<dbReference type="EMBL" id="HBUE01113475">
    <property type="protein sequence ID" value="CAG6489809.1"/>
    <property type="molecule type" value="Transcribed_RNA"/>
</dbReference>
<sequence length="114" mass="12611">MSAFARGRKYVQAEARVSHYVLPPSPGPDIAAEIHTTGLIIFSSIVLRCQFQLSLRIMCLFPHTASTHGRHSLAHGLLCFVMCEHCSPRPRINCVYDDDDGYCDRGAEYAGVSV</sequence>
<organism evidence="1">
    <name type="scientific">Culex pipiens</name>
    <name type="common">House mosquito</name>
    <dbReference type="NCBI Taxonomy" id="7175"/>
    <lineage>
        <taxon>Eukaryota</taxon>
        <taxon>Metazoa</taxon>
        <taxon>Ecdysozoa</taxon>
        <taxon>Arthropoda</taxon>
        <taxon>Hexapoda</taxon>
        <taxon>Insecta</taxon>
        <taxon>Pterygota</taxon>
        <taxon>Neoptera</taxon>
        <taxon>Endopterygota</taxon>
        <taxon>Diptera</taxon>
        <taxon>Nematocera</taxon>
        <taxon>Culicoidea</taxon>
        <taxon>Culicidae</taxon>
        <taxon>Culicinae</taxon>
        <taxon>Culicini</taxon>
        <taxon>Culex</taxon>
        <taxon>Culex</taxon>
    </lineage>
</organism>
<dbReference type="AlphaFoldDB" id="A0A8D8G117"/>
<evidence type="ECO:0000313" key="1">
    <source>
        <dbReference type="EMBL" id="CAG6489809.1"/>
    </source>
</evidence>